<comment type="similarity">
    <text evidence="2">Belongs to the protein kinase superfamily. CMGC Ser/Thr protein kinase family. GSK-3 subfamily.</text>
</comment>
<dbReference type="SUPFAM" id="SSF56112">
    <property type="entry name" value="Protein kinase-like (PK-like)"/>
    <property type="match status" value="1"/>
</dbReference>
<dbReference type="PROSITE" id="PS50216">
    <property type="entry name" value="DHHC"/>
    <property type="match status" value="1"/>
</dbReference>
<sequence length="791" mass="89264">MSGHRPRTTSFAETNKSHTPNFGGVKISRDKDGSKVTTVVATTGSLPDRTQEISYTDTKVIGNGSFGVVYQARMCDSSELVAIKKVLQDKRFKNRELQIMRKLDHCNIVRLRWFFYSSGEKKEEIYLNLVLDFVPETVYRVARHYSKAKQTIPILYIKLYMYQMFRSLAYIHSVGICHRDIKPQNLLLDPETAVLKLCDFGSAKVLVKGEPNVSYICSRYYRAPELIFGATDYTPDIDVWSAGCVLAELLLGQPIFPGASGVDQLVEIIKVLGTPTREQIKEMNPHYTEFKFPQIKPHPWSKVFRPKTPPEAINLCSRLLEYTPSTRLIPVESCAHCFFDELRDPNTKLPNGRELPPLFNFTPQELSVKPSLASTLIPSHAQRNSAAASSSASGTSSNPGPAVVDGAVASISTPLSVKMTSDASPLCCCEFQNLHGRRSHILAFCCECDELDNAVDQCLKGNRVPREKVAAVFSVISDRIRIPWFNGALKIELGIIAPVLVLIVSLHFASYGLVFTVLAMVYLPVFILIYTFSALNRRKRTWFFVSWVLSSLIGIFYLYLLNVAPFYSYTISAIISAGFCVVLLLYLRVIFSRRLLVSHSLISKSSSQNDPNHMSSSLKDLTCCLCTEGPFIRAKHCRICGYCVPRSDHHCVWTNCCIGQHNHRAFLGAIFLFIVTGLWGVYLSFFTICKSLSGKILHLDCSDVYSDSRSAVVFVACWYTILFIFGMSSLLVQQLLFISFNITGDEWRRSLRKKSFWEVLWTHQYNKGFLRNWIEFLCSKDIRTGIAEEVV</sequence>
<keyword evidence="10 12" id="KW-0472">Membrane</keyword>
<keyword evidence="3" id="KW-0723">Serine/threonine-protein kinase</keyword>
<dbReference type="SMART" id="SM00220">
    <property type="entry name" value="S_TKc"/>
    <property type="match status" value="1"/>
</dbReference>
<evidence type="ECO:0000256" key="13">
    <source>
        <dbReference type="SAM" id="MobiDB-lite"/>
    </source>
</evidence>
<feature type="transmembrane region" description="Helical" evidence="12">
    <location>
        <begin position="489"/>
        <end position="508"/>
    </location>
</feature>
<feature type="domain" description="Protein kinase" evidence="14">
    <location>
        <begin position="55"/>
        <end position="339"/>
    </location>
</feature>
<evidence type="ECO:0000256" key="11">
    <source>
        <dbReference type="PROSITE-ProRule" id="PRU10141"/>
    </source>
</evidence>
<dbReference type="InterPro" id="IPR039192">
    <property type="entry name" value="STKc_GSK3"/>
</dbReference>
<keyword evidence="16" id="KW-1185">Reference proteome</keyword>
<dbReference type="InterPro" id="IPR000719">
    <property type="entry name" value="Prot_kinase_dom"/>
</dbReference>
<evidence type="ECO:0000256" key="9">
    <source>
        <dbReference type="ARBA" id="ARBA00022989"/>
    </source>
</evidence>
<feature type="region of interest" description="Disordered" evidence="13">
    <location>
        <begin position="1"/>
        <end position="27"/>
    </location>
</feature>
<feature type="binding site" evidence="11">
    <location>
        <position position="85"/>
    </location>
    <ligand>
        <name>ATP</name>
        <dbReference type="ChEBI" id="CHEBI:30616"/>
    </ligand>
</feature>
<evidence type="ECO:0000256" key="8">
    <source>
        <dbReference type="ARBA" id="ARBA00022840"/>
    </source>
</evidence>
<keyword evidence="8 11" id="KW-0067">ATP-binding</keyword>
<keyword evidence="7" id="KW-0418">Kinase</keyword>
<proteinExistence type="inferred from homology"/>
<dbReference type="Pfam" id="PF00069">
    <property type="entry name" value="Pkinase"/>
    <property type="match status" value="1"/>
</dbReference>
<dbReference type="InterPro" id="IPR050591">
    <property type="entry name" value="GSK-3"/>
</dbReference>
<dbReference type="EC" id="2.3.1.225" evidence="12"/>
<dbReference type="InterPro" id="IPR017441">
    <property type="entry name" value="Protein_kinase_ATP_BS"/>
</dbReference>
<keyword evidence="12" id="KW-0012">Acyltransferase</keyword>
<feature type="transmembrane region" description="Helical" evidence="12">
    <location>
        <begin position="542"/>
        <end position="560"/>
    </location>
</feature>
<evidence type="ECO:0000256" key="2">
    <source>
        <dbReference type="ARBA" id="ARBA00005527"/>
    </source>
</evidence>
<evidence type="ECO:0000256" key="4">
    <source>
        <dbReference type="ARBA" id="ARBA00022679"/>
    </source>
</evidence>
<gene>
    <name evidence="15" type="ORF">PLOB_00005975</name>
</gene>
<comment type="domain">
    <text evidence="12">The DHHC domain is required for palmitoyltransferase activity.</text>
</comment>
<dbReference type="PANTHER" id="PTHR24057">
    <property type="entry name" value="GLYCOGEN SYNTHASE KINASE-3 ALPHA"/>
    <property type="match status" value="1"/>
</dbReference>
<feature type="transmembrane region" description="Helical" evidence="12">
    <location>
        <begin position="665"/>
        <end position="688"/>
    </location>
</feature>
<dbReference type="Pfam" id="PF01529">
    <property type="entry name" value="DHHC"/>
    <property type="match status" value="1"/>
</dbReference>
<accession>A0ABN8QKV5</accession>
<evidence type="ECO:0000256" key="1">
    <source>
        <dbReference type="ARBA" id="ARBA00004141"/>
    </source>
</evidence>
<evidence type="ECO:0000256" key="5">
    <source>
        <dbReference type="ARBA" id="ARBA00022692"/>
    </source>
</evidence>
<comment type="similarity">
    <text evidence="12">Belongs to the DHHC palmitoyltransferase family.</text>
</comment>
<keyword evidence="6 11" id="KW-0547">Nucleotide-binding</keyword>
<dbReference type="PROSITE" id="PS00108">
    <property type="entry name" value="PROTEIN_KINASE_ST"/>
    <property type="match status" value="1"/>
</dbReference>
<organism evidence="15 16">
    <name type="scientific">Porites lobata</name>
    <dbReference type="NCBI Taxonomy" id="104759"/>
    <lineage>
        <taxon>Eukaryota</taxon>
        <taxon>Metazoa</taxon>
        <taxon>Cnidaria</taxon>
        <taxon>Anthozoa</taxon>
        <taxon>Hexacorallia</taxon>
        <taxon>Scleractinia</taxon>
        <taxon>Fungiina</taxon>
        <taxon>Poritidae</taxon>
        <taxon>Porites</taxon>
    </lineage>
</organism>
<dbReference type="PANTHER" id="PTHR24057:SF0">
    <property type="entry name" value="PROTEIN KINASE SHAGGY-RELATED"/>
    <property type="match status" value="1"/>
</dbReference>
<evidence type="ECO:0000256" key="12">
    <source>
        <dbReference type="RuleBase" id="RU079119"/>
    </source>
</evidence>
<dbReference type="PROSITE" id="PS50011">
    <property type="entry name" value="PROTEIN_KINASE_DOM"/>
    <property type="match status" value="1"/>
</dbReference>
<reference evidence="15 16" key="1">
    <citation type="submission" date="2022-05" db="EMBL/GenBank/DDBJ databases">
        <authorList>
            <consortium name="Genoscope - CEA"/>
            <person name="William W."/>
        </authorList>
    </citation>
    <scope>NUCLEOTIDE SEQUENCE [LARGE SCALE GENOMIC DNA]</scope>
</reference>
<evidence type="ECO:0000259" key="14">
    <source>
        <dbReference type="PROSITE" id="PS50011"/>
    </source>
</evidence>
<dbReference type="InterPro" id="IPR001594">
    <property type="entry name" value="Palmitoyltrfase_DHHC"/>
</dbReference>
<dbReference type="InterPro" id="IPR011009">
    <property type="entry name" value="Kinase-like_dom_sf"/>
</dbReference>
<dbReference type="Gene3D" id="3.30.200.20">
    <property type="entry name" value="Phosphorylase Kinase, domain 1"/>
    <property type="match status" value="1"/>
</dbReference>
<comment type="subcellular location">
    <subcellularLocation>
        <location evidence="1">Membrane</location>
        <topology evidence="1">Multi-pass membrane protein</topology>
    </subcellularLocation>
</comment>
<keyword evidence="9 12" id="KW-1133">Transmembrane helix</keyword>
<dbReference type="EMBL" id="CALNXK010000127">
    <property type="protein sequence ID" value="CAH3163827.1"/>
    <property type="molecule type" value="Genomic_DNA"/>
</dbReference>
<evidence type="ECO:0000256" key="3">
    <source>
        <dbReference type="ARBA" id="ARBA00022527"/>
    </source>
</evidence>
<feature type="transmembrane region" description="Helical" evidence="12">
    <location>
        <begin position="708"/>
        <end position="732"/>
    </location>
</feature>
<dbReference type="PROSITE" id="PS00107">
    <property type="entry name" value="PROTEIN_KINASE_ATP"/>
    <property type="match status" value="1"/>
</dbReference>
<evidence type="ECO:0000256" key="7">
    <source>
        <dbReference type="ARBA" id="ARBA00022777"/>
    </source>
</evidence>
<comment type="catalytic activity">
    <reaction evidence="12">
        <text>L-cysteinyl-[protein] + hexadecanoyl-CoA = S-hexadecanoyl-L-cysteinyl-[protein] + CoA</text>
        <dbReference type="Rhea" id="RHEA:36683"/>
        <dbReference type="Rhea" id="RHEA-COMP:10131"/>
        <dbReference type="Rhea" id="RHEA-COMP:11032"/>
        <dbReference type="ChEBI" id="CHEBI:29950"/>
        <dbReference type="ChEBI" id="CHEBI:57287"/>
        <dbReference type="ChEBI" id="CHEBI:57379"/>
        <dbReference type="ChEBI" id="CHEBI:74151"/>
        <dbReference type="EC" id="2.3.1.225"/>
    </reaction>
</comment>
<name>A0ABN8QKV5_9CNID</name>
<feature type="transmembrane region" description="Helical" evidence="12">
    <location>
        <begin position="514"/>
        <end position="535"/>
    </location>
</feature>
<dbReference type="InterPro" id="IPR008271">
    <property type="entry name" value="Ser/Thr_kinase_AS"/>
</dbReference>
<keyword evidence="5 12" id="KW-0812">Transmembrane</keyword>
<protein>
    <recommendedName>
        <fullName evidence="12">Palmitoyltransferase</fullName>
        <ecNumber evidence="12">2.3.1.225</ecNumber>
    </recommendedName>
</protein>
<evidence type="ECO:0000256" key="6">
    <source>
        <dbReference type="ARBA" id="ARBA00022741"/>
    </source>
</evidence>
<feature type="transmembrane region" description="Helical" evidence="12">
    <location>
        <begin position="566"/>
        <end position="587"/>
    </location>
</feature>
<dbReference type="Proteomes" id="UP001159405">
    <property type="component" value="Unassembled WGS sequence"/>
</dbReference>
<evidence type="ECO:0000313" key="16">
    <source>
        <dbReference type="Proteomes" id="UP001159405"/>
    </source>
</evidence>
<dbReference type="Gene3D" id="1.10.510.10">
    <property type="entry name" value="Transferase(Phosphotransferase) domain 1"/>
    <property type="match status" value="1"/>
</dbReference>
<keyword evidence="4 12" id="KW-0808">Transferase</keyword>
<comment type="caution">
    <text evidence="15">The sequence shown here is derived from an EMBL/GenBank/DDBJ whole genome shotgun (WGS) entry which is preliminary data.</text>
</comment>
<dbReference type="CDD" id="cd14137">
    <property type="entry name" value="STKc_GSK3"/>
    <property type="match status" value="1"/>
</dbReference>
<evidence type="ECO:0000256" key="10">
    <source>
        <dbReference type="ARBA" id="ARBA00023136"/>
    </source>
</evidence>
<evidence type="ECO:0000313" key="15">
    <source>
        <dbReference type="EMBL" id="CAH3163827.1"/>
    </source>
</evidence>
<feature type="compositionally biased region" description="Polar residues" evidence="13">
    <location>
        <begin position="8"/>
        <end position="20"/>
    </location>
</feature>